<keyword evidence="3" id="KW-1185">Reference proteome</keyword>
<reference evidence="1 4" key="2">
    <citation type="submission" date="2020-04" db="EMBL/GenBank/DDBJ databases">
        <authorList>
            <person name="De Canck E."/>
        </authorList>
    </citation>
    <scope>NUCLEOTIDE SEQUENCE [LARGE SCALE GENOMIC DNA]</scope>
    <source>
        <strain evidence="1 4">LMG 27174</strain>
    </source>
</reference>
<sequence>MEGVQKEMPRYRCHKEIWALKIKDVCYDRPPLEGEPRGNATITPADDGYAPFVVDEAWAMKHRPQVGGYYVVYADGYKSFSPAGAFEDGYTRIGG</sequence>
<dbReference type="EMBL" id="PNXY01000026">
    <property type="protein sequence ID" value="PMS25988.1"/>
    <property type="molecule type" value="Genomic_DNA"/>
</dbReference>
<accession>A0A2N7W9A5</accession>
<proteinExistence type="predicted"/>
<protein>
    <submittedName>
        <fullName evidence="1">Uncharacterized protein</fullName>
    </submittedName>
</protein>
<dbReference type="EMBL" id="CADIJZ010000027">
    <property type="protein sequence ID" value="CAB3730875.1"/>
    <property type="molecule type" value="Genomic_DNA"/>
</dbReference>
<dbReference type="Proteomes" id="UP000494205">
    <property type="component" value="Unassembled WGS sequence"/>
</dbReference>
<evidence type="ECO:0000313" key="1">
    <source>
        <dbReference type="EMBL" id="CAB3730875.1"/>
    </source>
</evidence>
<dbReference type="Proteomes" id="UP000235659">
    <property type="component" value="Unassembled WGS sequence"/>
</dbReference>
<gene>
    <name evidence="2" type="ORF">C0Z16_28045</name>
    <name evidence="1" type="ORF">LMG27174_05786</name>
</gene>
<dbReference type="AlphaFoldDB" id="A0A2N7W9A5"/>
<evidence type="ECO:0000313" key="3">
    <source>
        <dbReference type="Proteomes" id="UP000235659"/>
    </source>
</evidence>
<dbReference type="RefSeq" id="WP_102635314.1">
    <property type="nucleotide sequence ID" value="NZ_CADIJZ010000027.1"/>
</dbReference>
<name>A0A2N7W9A5_9BURK</name>
<evidence type="ECO:0000313" key="2">
    <source>
        <dbReference type="EMBL" id="PMS25988.1"/>
    </source>
</evidence>
<reference evidence="2 3" key="1">
    <citation type="submission" date="2018-01" db="EMBL/GenBank/DDBJ databases">
        <title>Whole genome analyses suggest that Burkholderia sensu lato contains two further novel genera in the rhizoxinica-symbiotica group Mycetohabitans gen. nov., and Trinickia gen. nov.: implications for the evolution of diazotrophy and nodulation in the Burkholderiaceae.</title>
        <authorList>
            <person name="Estrada-de los Santos P."/>
            <person name="Palmer M."/>
            <person name="Chavez-Ramirez B."/>
            <person name="Beukes C."/>
            <person name="Steenkamp E.T."/>
            <person name="Hirsch A.M."/>
            <person name="Manyaka P."/>
            <person name="Maluk M."/>
            <person name="Lafos M."/>
            <person name="Crook M."/>
            <person name="Gross E."/>
            <person name="Simon M.F."/>
            <person name="Bueno dos Reis Junior F."/>
            <person name="Poole P.S."/>
            <person name="Venter S.N."/>
            <person name="James E.K."/>
        </authorList>
    </citation>
    <scope>NUCLEOTIDE SEQUENCE [LARGE SCALE GENOMIC DNA]</scope>
    <source>
        <strain evidence="2 3">WSM 3937</strain>
    </source>
</reference>
<evidence type="ECO:0000313" key="4">
    <source>
        <dbReference type="Proteomes" id="UP000494205"/>
    </source>
</evidence>
<organism evidence="1 4">
    <name type="scientific">Paraburkholderia rhynchosiae</name>
    <dbReference type="NCBI Taxonomy" id="487049"/>
    <lineage>
        <taxon>Bacteria</taxon>
        <taxon>Pseudomonadati</taxon>
        <taxon>Pseudomonadota</taxon>
        <taxon>Betaproteobacteria</taxon>
        <taxon>Burkholderiales</taxon>
        <taxon>Burkholderiaceae</taxon>
        <taxon>Paraburkholderia</taxon>
    </lineage>
</organism>